<dbReference type="AlphaFoldDB" id="A0A1H6S207"/>
<sequence length="285" mass="30342">MGRRRAADRIVEPVDTGLAELVPDPDRAGSWTLLLDGAPQSHVDLTDPTHLEFEYVRRLAAAIDLVAPAGAPLRVLHLGGGALTLPRYVAATRPGSTQRVCELDGALVELVRRALPWRADARLKVRVGDARAVLAASRDASYDVVVADVFAGARTPARLTSVEYAAEASRVLHPAGWYLANIADGPPLRYARGQVATVRSVLPRACLVSDAAVLRGRRYGNLVLLAGRQEPPVAALTRRAAGDWFPGRVLAGAELDRFTGGAAVVHDGEAIDSTPPPPGIFSVRR</sequence>
<dbReference type="GO" id="GO:0006596">
    <property type="term" value="P:polyamine biosynthetic process"/>
    <property type="evidence" value="ECO:0007669"/>
    <property type="project" value="UniProtKB-KW"/>
</dbReference>
<proteinExistence type="predicted"/>
<protein>
    <submittedName>
        <fullName evidence="2">Spermine/spermidine synthase</fullName>
    </submittedName>
</protein>
<dbReference type="PANTHER" id="PTHR43317:SF1">
    <property type="entry name" value="THERMOSPERMINE SYNTHASE ACAULIS5"/>
    <property type="match status" value="1"/>
</dbReference>
<dbReference type="NCBIfam" id="NF037959">
    <property type="entry name" value="MFS_SpdSyn"/>
    <property type="match status" value="1"/>
</dbReference>
<accession>A0A1H6S207</accession>
<reference evidence="3" key="1">
    <citation type="submission" date="2016-10" db="EMBL/GenBank/DDBJ databases">
        <authorList>
            <person name="Varghese N."/>
            <person name="Submissions S."/>
        </authorList>
    </citation>
    <scope>NUCLEOTIDE SEQUENCE [LARGE SCALE GENOMIC DNA]</scope>
    <source>
        <strain evidence="3">CGMCC 4.7038</strain>
    </source>
</reference>
<name>A0A1H6S207_9ACTN</name>
<keyword evidence="3" id="KW-1185">Reference proteome</keyword>
<keyword evidence="1" id="KW-0620">Polyamine biosynthesis</keyword>
<evidence type="ECO:0000256" key="1">
    <source>
        <dbReference type="ARBA" id="ARBA00023115"/>
    </source>
</evidence>
<evidence type="ECO:0000313" key="2">
    <source>
        <dbReference type="EMBL" id="SEI59884.1"/>
    </source>
</evidence>
<dbReference type="OrthoDB" id="8221452at2"/>
<dbReference type="STRING" id="1144548.SAMN05443287_101431"/>
<dbReference type="EMBL" id="FNYV01000001">
    <property type="protein sequence ID" value="SEI59884.1"/>
    <property type="molecule type" value="Genomic_DNA"/>
</dbReference>
<evidence type="ECO:0000313" key="3">
    <source>
        <dbReference type="Proteomes" id="UP000198707"/>
    </source>
</evidence>
<dbReference type="InterPro" id="IPR029063">
    <property type="entry name" value="SAM-dependent_MTases_sf"/>
</dbReference>
<gene>
    <name evidence="2" type="ORF">SAMN05443287_101431</name>
</gene>
<dbReference type="SUPFAM" id="SSF53335">
    <property type="entry name" value="S-adenosyl-L-methionine-dependent methyltransferases"/>
    <property type="match status" value="1"/>
</dbReference>
<dbReference type="RefSeq" id="WP_092374002.1">
    <property type="nucleotide sequence ID" value="NZ_BOPI01000038.1"/>
</dbReference>
<organism evidence="2 3">
    <name type="scientific">Micromonospora phaseoli</name>
    <dbReference type="NCBI Taxonomy" id="1144548"/>
    <lineage>
        <taxon>Bacteria</taxon>
        <taxon>Bacillati</taxon>
        <taxon>Actinomycetota</taxon>
        <taxon>Actinomycetes</taxon>
        <taxon>Micromonosporales</taxon>
        <taxon>Micromonosporaceae</taxon>
        <taxon>Micromonospora</taxon>
    </lineage>
</organism>
<dbReference type="Pfam" id="PF01564">
    <property type="entry name" value="Spermine_synth"/>
    <property type="match status" value="1"/>
</dbReference>
<dbReference type="PANTHER" id="PTHR43317">
    <property type="entry name" value="THERMOSPERMINE SYNTHASE ACAULIS5"/>
    <property type="match status" value="1"/>
</dbReference>
<dbReference type="Gene3D" id="3.40.50.150">
    <property type="entry name" value="Vaccinia Virus protein VP39"/>
    <property type="match status" value="1"/>
</dbReference>
<dbReference type="Proteomes" id="UP000198707">
    <property type="component" value="Unassembled WGS sequence"/>
</dbReference>